<dbReference type="CDD" id="cd00209">
    <property type="entry name" value="DHFR"/>
    <property type="match status" value="1"/>
</dbReference>
<dbReference type="EMBL" id="FNGS01000009">
    <property type="protein sequence ID" value="SDM81342.1"/>
    <property type="molecule type" value="Genomic_DNA"/>
</dbReference>
<dbReference type="OrthoDB" id="195113at2"/>
<dbReference type="GO" id="GO:0008703">
    <property type="term" value="F:5-amino-6-(5-phosphoribosylamino)uracil reductase activity"/>
    <property type="evidence" value="ECO:0007669"/>
    <property type="project" value="InterPro"/>
</dbReference>
<dbReference type="PANTHER" id="PTHR38011:SF11">
    <property type="entry name" value="2,5-DIAMINO-6-RIBOSYLAMINO-4(3H)-PYRIMIDINONE 5'-PHOSPHATE REDUCTASE"/>
    <property type="match status" value="1"/>
</dbReference>
<reference evidence="2 3" key="1">
    <citation type="submission" date="2016-10" db="EMBL/GenBank/DDBJ databases">
        <authorList>
            <person name="de Groot N.N."/>
        </authorList>
    </citation>
    <scope>NUCLEOTIDE SEQUENCE [LARGE SCALE GENOMIC DNA]</scope>
    <source>
        <strain evidence="2 3">DSM 21668</strain>
    </source>
</reference>
<dbReference type="Pfam" id="PF01872">
    <property type="entry name" value="RibD_C"/>
    <property type="match status" value="1"/>
</dbReference>
<dbReference type="AlphaFoldDB" id="A0A1G9W9Z4"/>
<dbReference type="GO" id="GO:0009231">
    <property type="term" value="P:riboflavin biosynthetic process"/>
    <property type="evidence" value="ECO:0007669"/>
    <property type="project" value="InterPro"/>
</dbReference>
<dbReference type="GO" id="GO:0004146">
    <property type="term" value="F:dihydrofolate reductase activity"/>
    <property type="evidence" value="ECO:0007669"/>
    <property type="project" value="InterPro"/>
</dbReference>
<accession>A0A1G9W9Z4</accession>
<dbReference type="Gene3D" id="3.40.430.10">
    <property type="entry name" value="Dihydrofolate Reductase, subunit A"/>
    <property type="match status" value="1"/>
</dbReference>
<dbReference type="InterPro" id="IPR050765">
    <property type="entry name" value="Riboflavin_Biosynth_HTPR"/>
</dbReference>
<dbReference type="InterPro" id="IPR024072">
    <property type="entry name" value="DHFR-like_dom_sf"/>
</dbReference>
<proteinExistence type="predicted"/>
<dbReference type="SUPFAM" id="SSF53597">
    <property type="entry name" value="Dihydrofolate reductase-like"/>
    <property type="match status" value="1"/>
</dbReference>
<dbReference type="Proteomes" id="UP000198901">
    <property type="component" value="Unassembled WGS sequence"/>
</dbReference>
<evidence type="ECO:0000259" key="1">
    <source>
        <dbReference type="Pfam" id="PF01872"/>
    </source>
</evidence>
<sequence length="173" mass="19534">MRKVILYIAASLDGKIARKDDSIDWLPDIDGEDYGYEPFYDSIDTLLMGYKTYEVCVAFPDWPYGGKKSLIFSRNPDKQVIPEAELVTEDVVEAIQRLKTEPGKDIWLVGGGELVRQAHDAGLIDEYIVTLIPVILGEGIELFPAVQREQRLTLVKQKAYESGCVMLYFEPKG</sequence>
<organism evidence="2 3">
    <name type="scientific">Siphonobacter aquaeclarae</name>
    <dbReference type="NCBI Taxonomy" id="563176"/>
    <lineage>
        <taxon>Bacteria</taxon>
        <taxon>Pseudomonadati</taxon>
        <taxon>Bacteroidota</taxon>
        <taxon>Cytophagia</taxon>
        <taxon>Cytophagales</taxon>
        <taxon>Cytophagaceae</taxon>
        <taxon>Siphonobacter</taxon>
    </lineage>
</organism>
<name>A0A1G9W9Z4_9BACT</name>
<dbReference type="STRING" id="563176.SAMN04488090_4304"/>
<dbReference type="GO" id="GO:0046654">
    <property type="term" value="P:tetrahydrofolate biosynthetic process"/>
    <property type="evidence" value="ECO:0007669"/>
    <property type="project" value="InterPro"/>
</dbReference>
<dbReference type="RefSeq" id="WP_093207748.1">
    <property type="nucleotide sequence ID" value="NZ_FNGS01000009.1"/>
</dbReference>
<gene>
    <name evidence="2" type="ORF">SAMN04488090_4304</name>
</gene>
<dbReference type="InterPro" id="IPR001796">
    <property type="entry name" value="DHFR_dom"/>
</dbReference>
<protein>
    <submittedName>
        <fullName evidence="2">Dihydrofolate reductase</fullName>
    </submittedName>
</protein>
<dbReference type="PANTHER" id="PTHR38011">
    <property type="entry name" value="DIHYDROFOLATE REDUCTASE FAMILY PROTEIN (AFU_ORTHOLOGUE AFUA_8G06820)"/>
    <property type="match status" value="1"/>
</dbReference>
<keyword evidence="3" id="KW-1185">Reference proteome</keyword>
<evidence type="ECO:0000313" key="2">
    <source>
        <dbReference type="EMBL" id="SDM81342.1"/>
    </source>
</evidence>
<feature type="domain" description="Bacterial bifunctional deaminase-reductase C-terminal" evidence="1">
    <location>
        <begin position="2"/>
        <end position="165"/>
    </location>
</feature>
<evidence type="ECO:0000313" key="3">
    <source>
        <dbReference type="Proteomes" id="UP000198901"/>
    </source>
</evidence>
<dbReference type="InterPro" id="IPR002734">
    <property type="entry name" value="RibDG_C"/>
</dbReference>